<keyword evidence="3" id="KW-1185">Reference proteome</keyword>
<feature type="region of interest" description="Disordered" evidence="1">
    <location>
        <begin position="60"/>
        <end position="103"/>
    </location>
</feature>
<name>A0ABY5ZKA9_9BACT</name>
<dbReference type="Proteomes" id="UP001060414">
    <property type="component" value="Chromosome"/>
</dbReference>
<gene>
    <name evidence="2" type="ORF">L9S41_14595</name>
</gene>
<protein>
    <submittedName>
        <fullName evidence="2">Uncharacterized protein</fullName>
    </submittedName>
</protein>
<evidence type="ECO:0000256" key="1">
    <source>
        <dbReference type="SAM" id="MobiDB-lite"/>
    </source>
</evidence>
<dbReference type="EMBL" id="CP092109">
    <property type="protein sequence ID" value="UWZ78899.1"/>
    <property type="molecule type" value="Genomic_DNA"/>
</dbReference>
<proteinExistence type="predicted"/>
<dbReference type="RefSeq" id="WP_260747261.1">
    <property type="nucleotide sequence ID" value="NZ_CP092109.1"/>
</dbReference>
<organism evidence="2 3">
    <name type="scientific">Geoalkalibacter halelectricus</name>
    <dbReference type="NCBI Taxonomy" id="2847045"/>
    <lineage>
        <taxon>Bacteria</taxon>
        <taxon>Pseudomonadati</taxon>
        <taxon>Thermodesulfobacteriota</taxon>
        <taxon>Desulfuromonadia</taxon>
        <taxon>Desulfuromonadales</taxon>
        <taxon>Geoalkalibacteraceae</taxon>
        <taxon>Geoalkalibacter</taxon>
    </lineage>
</organism>
<feature type="compositionally biased region" description="Basic and acidic residues" evidence="1">
    <location>
        <begin position="71"/>
        <end position="103"/>
    </location>
</feature>
<reference evidence="2" key="1">
    <citation type="journal article" date="2022" name="Environ. Microbiol.">
        <title>Geoalkalibacter halelectricus SAP #1 sp. nov. possessing extracellular electron transfer and mineral#reducing capabilities from a haloalkaline environment.</title>
        <authorList>
            <person name="Yadav S."/>
            <person name="Singh R."/>
            <person name="Sundharam S.S."/>
            <person name="Chaudhary S."/>
            <person name="Krishnamurthi S."/>
            <person name="Patil S.A."/>
        </authorList>
    </citation>
    <scope>NUCLEOTIDE SEQUENCE</scope>
    <source>
        <strain evidence="2">SAP-1</strain>
    </source>
</reference>
<accession>A0ABY5ZKA9</accession>
<evidence type="ECO:0000313" key="2">
    <source>
        <dbReference type="EMBL" id="UWZ78899.1"/>
    </source>
</evidence>
<evidence type="ECO:0000313" key="3">
    <source>
        <dbReference type="Proteomes" id="UP001060414"/>
    </source>
</evidence>
<sequence length="103" mass="10975">MRCDSKDHSKHMCALKTHGMDDCIKELSDKPIVECKYCGAKANSFKNICAAHLADTAPSVEGGHGSVSLEDVGKPHAGEKKSDGPGRDIEAKEIGKDGFRGGY</sequence>